<dbReference type="EMBL" id="CM042031">
    <property type="protein sequence ID" value="KAI3784911.1"/>
    <property type="molecule type" value="Genomic_DNA"/>
</dbReference>
<keyword evidence="2" id="KW-1185">Reference proteome</keyword>
<name>A0ACB9GNY3_9ASTR</name>
<comment type="caution">
    <text evidence="1">The sequence shown here is derived from an EMBL/GenBank/DDBJ whole genome shotgun (WGS) entry which is preliminary data.</text>
</comment>
<reference evidence="2" key="1">
    <citation type="journal article" date="2022" name="Mol. Ecol. Resour.">
        <title>The genomes of chicory, endive, great burdock and yacon provide insights into Asteraceae palaeo-polyploidization history and plant inulin production.</title>
        <authorList>
            <person name="Fan W."/>
            <person name="Wang S."/>
            <person name="Wang H."/>
            <person name="Wang A."/>
            <person name="Jiang F."/>
            <person name="Liu H."/>
            <person name="Zhao H."/>
            <person name="Xu D."/>
            <person name="Zhang Y."/>
        </authorList>
    </citation>
    <scope>NUCLEOTIDE SEQUENCE [LARGE SCALE GENOMIC DNA]</scope>
    <source>
        <strain evidence="2">cv. Yunnan</strain>
    </source>
</reference>
<protein>
    <submittedName>
        <fullName evidence="1">Uncharacterized protein</fullName>
    </submittedName>
</protein>
<reference evidence="1 2" key="2">
    <citation type="journal article" date="2022" name="Mol. Ecol. Resour.">
        <title>The genomes of chicory, endive, great burdock and yacon provide insights into Asteraceae paleo-polyploidization history and plant inulin production.</title>
        <authorList>
            <person name="Fan W."/>
            <person name="Wang S."/>
            <person name="Wang H."/>
            <person name="Wang A."/>
            <person name="Jiang F."/>
            <person name="Liu H."/>
            <person name="Zhao H."/>
            <person name="Xu D."/>
            <person name="Zhang Y."/>
        </authorList>
    </citation>
    <scope>NUCLEOTIDE SEQUENCE [LARGE SCALE GENOMIC DNA]</scope>
    <source>
        <strain evidence="2">cv. Yunnan</strain>
        <tissue evidence="1">Leaves</tissue>
    </source>
</reference>
<evidence type="ECO:0000313" key="2">
    <source>
        <dbReference type="Proteomes" id="UP001056120"/>
    </source>
</evidence>
<accession>A0ACB9GNY3</accession>
<sequence length="150" mass="16991">MLQALLSYDLRSINKIQIQIEEQELVPPVNRLVHDGVITVIHHSVFTVWSRSSLSSRQNLHSSHATFSAKFSTEPSLAGPSPTLISTNASRRSFLGCCRRLSHYVTPRFKSRAVSCYFHGKRNENYKIVESTQKSLQIYLKKQTVAETGD</sequence>
<gene>
    <name evidence="1" type="ORF">L1987_44019</name>
</gene>
<evidence type="ECO:0000313" key="1">
    <source>
        <dbReference type="EMBL" id="KAI3784911.1"/>
    </source>
</evidence>
<proteinExistence type="predicted"/>
<dbReference type="Proteomes" id="UP001056120">
    <property type="component" value="Linkage Group LG14"/>
</dbReference>
<organism evidence="1 2">
    <name type="scientific">Smallanthus sonchifolius</name>
    <dbReference type="NCBI Taxonomy" id="185202"/>
    <lineage>
        <taxon>Eukaryota</taxon>
        <taxon>Viridiplantae</taxon>
        <taxon>Streptophyta</taxon>
        <taxon>Embryophyta</taxon>
        <taxon>Tracheophyta</taxon>
        <taxon>Spermatophyta</taxon>
        <taxon>Magnoliopsida</taxon>
        <taxon>eudicotyledons</taxon>
        <taxon>Gunneridae</taxon>
        <taxon>Pentapetalae</taxon>
        <taxon>asterids</taxon>
        <taxon>campanulids</taxon>
        <taxon>Asterales</taxon>
        <taxon>Asteraceae</taxon>
        <taxon>Asteroideae</taxon>
        <taxon>Heliantheae alliance</taxon>
        <taxon>Millerieae</taxon>
        <taxon>Smallanthus</taxon>
    </lineage>
</organism>